<evidence type="ECO:0000313" key="3">
    <source>
        <dbReference type="EMBL" id="CAB5079001.1"/>
    </source>
</evidence>
<dbReference type="EMBL" id="LR797822">
    <property type="protein sequence ID" value="CAB4241277.1"/>
    <property type="molecule type" value="Genomic_DNA"/>
</dbReference>
<proteinExistence type="predicted"/>
<reference evidence="2" key="1">
    <citation type="submission" date="2020-05" db="EMBL/GenBank/DDBJ databases">
        <authorList>
            <person name="Chiriac C."/>
            <person name="Salcher M."/>
            <person name="Ghai R."/>
            <person name="Kavagutti S V."/>
        </authorList>
    </citation>
    <scope>NUCLEOTIDE SEQUENCE</scope>
</reference>
<evidence type="ECO:0000313" key="2">
    <source>
        <dbReference type="EMBL" id="CAB4241277.1"/>
    </source>
</evidence>
<dbReference type="EMBL" id="LR798189">
    <property type="protein sequence ID" value="CAB5079001.1"/>
    <property type="molecule type" value="Genomic_DNA"/>
</dbReference>
<organism evidence="2">
    <name type="scientific">uncultured Caudovirales phage</name>
    <dbReference type="NCBI Taxonomy" id="2100421"/>
    <lineage>
        <taxon>Viruses</taxon>
        <taxon>Duplodnaviria</taxon>
        <taxon>Heunggongvirae</taxon>
        <taxon>Uroviricota</taxon>
        <taxon>Caudoviricetes</taxon>
        <taxon>Peduoviridae</taxon>
        <taxon>Maltschvirus</taxon>
        <taxon>Maltschvirus maltsch</taxon>
    </lineage>
</organism>
<protein>
    <submittedName>
        <fullName evidence="2">Uncharacterized protein</fullName>
    </submittedName>
</protein>
<name>A0A6J5TBL2_9CAUD</name>
<dbReference type="EMBL" id="LR796136">
    <property type="protein sequence ID" value="CAB4120962.1"/>
    <property type="molecule type" value="Genomic_DNA"/>
</dbReference>
<sequence length="62" mass="6787">MTNIKPTCPSCGGEDVGCEASAVWNVETQAWELSTTYDNEWCNACGDSHTHLIWTPIEEPSA</sequence>
<accession>A0A6J5TBL2</accession>
<gene>
    <name evidence="3" type="ORF">UFOVP145_42</name>
    <name evidence="1" type="ORF">UFOVP4_32</name>
    <name evidence="2" type="ORF">UFOVP64_28</name>
</gene>
<evidence type="ECO:0000313" key="1">
    <source>
        <dbReference type="EMBL" id="CAB4120962.1"/>
    </source>
</evidence>